<evidence type="ECO:0000313" key="4">
    <source>
        <dbReference type="Proteomes" id="UP000199337"/>
    </source>
</evidence>
<proteinExistence type="predicted"/>
<protein>
    <recommendedName>
        <fullName evidence="2">Acetyl-coenzyme A carboxylase carboxyl transferase subunit beta domain-containing protein</fullName>
    </recommendedName>
</protein>
<dbReference type="InterPro" id="IPR034733">
    <property type="entry name" value="AcCoA_carboxyl_beta"/>
</dbReference>
<evidence type="ECO:0000313" key="3">
    <source>
        <dbReference type="EMBL" id="SFG63056.1"/>
    </source>
</evidence>
<dbReference type="Pfam" id="PF01039">
    <property type="entry name" value="Carboxyl_trans"/>
    <property type="match status" value="1"/>
</dbReference>
<dbReference type="Gene3D" id="3.90.226.10">
    <property type="entry name" value="2-enoyl-CoA Hydratase, Chain A, domain 1"/>
    <property type="match status" value="1"/>
</dbReference>
<evidence type="ECO:0000259" key="2">
    <source>
        <dbReference type="Pfam" id="PF01039"/>
    </source>
</evidence>
<dbReference type="STRING" id="341036.SAMN05660649_02196"/>
<dbReference type="InterPro" id="IPR029045">
    <property type="entry name" value="ClpP/crotonase-like_dom_sf"/>
</dbReference>
<organism evidence="3 4">
    <name type="scientific">Desulfotruncus arcticus DSM 17038</name>
    <dbReference type="NCBI Taxonomy" id="1121424"/>
    <lineage>
        <taxon>Bacteria</taxon>
        <taxon>Bacillati</taxon>
        <taxon>Bacillota</taxon>
        <taxon>Clostridia</taxon>
        <taxon>Eubacteriales</taxon>
        <taxon>Desulfallaceae</taxon>
        <taxon>Desulfotruncus</taxon>
    </lineage>
</organism>
<reference evidence="4" key="1">
    <citation type="submission" date="2016-10" db="EMBL/GenBank/DDBJ databases">
        <authorList>
            <person name="Varghese N."/>
            <person name="Submissions S."/>
        </authorList>
    </citation>
    <scope>NUCLEOTIDE SEQUENCE [LARGE SCALE GENOMIC DNA]</scope>
    <source>
        <strain evidence="4">DSM 17038</strain>
    </source>
</reference>
<keyword evidence="4" id="KW-1185">Reference proteome</keyword>
<dbReference type="SUPFAM" id="SSF52096">
    <property type="entry name" value="ClpP/crotonase"/>
    <property type="match status" value="1"/>
</dbReference>
<dbReference type="EMBL" id="FOOX01000007">
    <property type="protein sequence ID" value="SFG63056.1"/>
    <property type="molecule type" value="Genomic_DNA"/>
</dbReference>
<sequence length="147" mass="16886">MEEINNKTISEEHKEKESVIKKGGAGNTTKATPKRAISLPGKGSSFYWIPGQSWWKTACMPITWQAAVNAVYENKIMALPPEERPAFVQQKREEYAKDVDNYRLASELVVDHMVSGTELRDELIRRFALYESKDKQFAERKHPVYPV</sequence>
<accession>A0A1I2TKQ6</accession>
<feature type="domain" description="Acetyl-coenzyme A carboxylase carboxyl transferase subunit beta" evidence="2">
    <location>
        <begin position="65"/>
        <end position="144"/>
    </location>
</feature>
<dbReference type="Proteomes" id="UP000199337">
    <property type="component" value="Unassembled WGS sequence"/>
</dbReference>
<evidence type="ECO:0000256" key="1">
    <source>
        <dbReference type="SAM" id="MobiDB-lite"/>
    </source>
</evidence>
<feature type="compositionally biased region" description="Basic and acidic residues" evidence="1">
    <location>
        <begin position="9"/>
        <end position="20"/>
    </location>
</feature>
<dbReference type="RefSeq" id="WP_238456416.1">
    <property type="nucleotide sequence ID" value="NZ_FOOX01000007.1"/>
</dbReference>
<dbReference type="AlphaFoldDB" id="A0A1I2TKQ6"/>
<gene>
    <name evidence="3" type="ORF">SAMN05660649_02196</name>
</gene>
<feature type="region of interest" description="Disordered" evidence="1">
    <location>
        <begin position="1"/>
        <end position="35"/>
    </location>
</feature>
<name>A0A1I2TKQ6_9FIRM</name>